<dbReference type="InterPro" id="IPR001314">
    <property type="entry name" value="Peptidase_S1A"/>
</dbReference>
<feature type="region of interest" description="Disordered" evidence="16">
    <location>
        <begin position="370"/>
        <end position="390"/>
    </location>
</feature>
<evidence type="ECO:0000256" key="7">
    <source>
        <dbReference type="ARBA" id="ARBA00022801"/>
    </source>
</evidence>
<feature type="active site" description="Charge relay system" evidence="14">
    <location>
        <position position="85"/>
    </location>
</feature>
<evidence type="ECO:0000256" key="4">
    <source>
        <dbReference type="ARBA" id="ARBA00017161"/>
    </source>
</evidence>
<accession>H0XV49</accession>
<comment type="catalytic activity">
    <reaction evidence="1 13">
        <text>Preferential cleavage: Arg-|-Xaa, Lys-|-Xaa.</text>
        <dbReference type="EC" id="3.4.21.10"/>
    </reaction>
</comment>
<dbReference type="Proteomes" id="UP000005225">
    <property type="component" value="Unassembled WGS sequence"/>
</dbReference>
<keyword evidence="8 13" id="KW-0720">Serine protease</keyword>
<dbReference type="GO" id="GO:0001669">
    <property type="term" value="C:acrosomal vesicle"/>
    <property type="evidence" value="ECO:0007669"/>
    <property type="project" value="InterPro"/>
</dbReference>
<feature type="compositionally biased region" description="Pro residues" evidence="16">
    <location>
        <begin position="328"/>
        <end position="344"/>
    </location>
</feature>
<dbReference type="PIRSF" id="PIRSF001141">
    <property type="entry name" value="Acrosin"/>
    <property type="match status" value="1"/>
</dbReference>
<organism evidence="19 20">
    <name type="scientific">Otolemur garnettii</name>
    <name type="common">Small-eared galago</name>
    <name type="synonym">Garnett's greater bushbaby</name>
    <dbReference type="NCBI Taxonomy" id="30611"/>
    <lineage>
        <taxon>Eukaryota</taxon>
        <taxon>Metazoa</taxon>
        <taxon>Chordata</taxon>
        <taxon>Craniata</taxon>
        <taxon>Vertebrata</taxon>
        <taxon>Euteleostomi</taxon>
        <taxon>Mammalia</taxon>
        <taxon>Eutheria</taxon>
        <taxon>Euarchontoglires</taxon>
        <taxon>Primates</taxon>
        <taxon>Strepsirrhini</taxon>
        <taxon>Lorisiformes</taxon>
        <taxon>Galagidae</taxon>
        <taxon>Otolemur</taxon>
    </lineage>
</organism>
<dbReference type="InParanoid" id="H0XV49"/>
<dbReference type="EC" id="3.4.21.10" evidence="3 13"/>
<dbReference type="AlphaFoldDB" id="H0XV49"/>
<feature type="domain" description="Peptidase S1" evidence="18">
    <location>
        <begin position="40"/>
        <end position="287"/>
    </location>
</feature>
<feature type="region of interest" description="Disordered" evidence="16">
    <location>
        <begin position="318"/>
        <end position="354"/>
    </location>
</feature>
<dbReference type="InterPro" id="IPR018114">
    <property type="entry name" value="TRYPSIN_HIS"/>
</dbReference>
<feature type="chain" id="PRO_5003546107" description="Acrosin" evidence="17">
    <location>
        <begin position="17"/>
        <end position="390"/>
    </location>
</feature>
<dbReference type="Gene3D" id="2.40.10.10">
    <property type="entry name" value="Trypsin-like serine proteases"/>
    <property type="match status" value="2"/>
</dbReference>
<dbReference type="PROSITE" id="PS50240">
    <property type="entry name" value="TRYPSIN_DOM"/>
    <property type="match status" value="1"/>
</dbReference>
<reference evidence="19" key="3">
    <citation type="submission" date="2025-09" db="UniProtKB">
        <authorList>
            <consortium name="Ensembl"/>
        </authorList>
    </citation>
    <scope>IDENTIFICATION</scope>
</reference>
<proteinExistence type="inferred from homology"/>
<feature type="disulfide bond" evidence="15">
    <location>
        <begin position="233"/>
        <end position="263"/>
    </location>
</feature>
<dbReference type="GeneTree" id="ENSGT00940000162777"/>
<evidence type="ECO:0000256" key="10">
    <source>
        <dbReference type="ARBA" id="ARBA00023157"/>
    </source>
</evidence>
<keyword evidence="7 13" id="KW-0378">Hydrolase</keyword>
<evidence type="ECO:0000256" key="15">
    <source>
        <dbReference type="PIRSR" id="PIRSR001141-2"/>
    </source>
</evidence>
<evidence type="ECO:0000256" key="17">
    <source>
        <dbReference type="SAM" id="SignalP"/>
    </source>
</evidence>
<feature type="signal peptide" evidence="17">
    <location>
        <begin position="1"/>
        <end position="16"/>
    </location>
</feature>
<dbReference type="InterPro" id="IPR033116">
    <property type="entry name" value="TRYPSIN_SER"/>
</dbReference>
<comment type="similarity">
    <text evidence="13">Belongs to the peptidase S1 family.</text>
</comment>
<dbReference type="GO" id="GO:0007340">
    <property type="term" value="P:acrosome reaction"/>
    <property type="evidence" value="ECO:0007669"/>
    <property type="project" value="TreeGrafter"/>
</dbReference>
<protein>
    <recommendedName>
        <fullName evidence="4 13">Acrosin</fullName>
        <ecNumber evidence="3 13">3.4.21.10</ecNumber>
    </recommendedName>
</protein>
<feature type="disulfide bond" evidence="15">
    <location>
        <begin position="174"/>
        <end position="243"/>
    </location>
</feature>
<evidence type="ECO:0000313" key="20">
    <source>
        <dbReference type="Proteomes" id="UP000005225"/>
    </source>
</evidence>
<evidence type="ECO:0000256" key="12">
    <source>
        <dbReference type="ARBA" id="ARBA00025832"/>
    </source>
</evidence>
<comment type="function">
    <text evidence="2 13">Acrosin is the major protease of mammalian spermatozoa. It is a serine protease of trypsin-like cleavage specificity, it is synthesized in a zymogen form, proacrosin and stored in the acrosome.</text>
</comment>
<dbReference type="PANTHER" id="PTHR24252">
    <property type="entry name" value="ACROSIN-RELATED"/>
    <property type="match status" value="1"/>
</dbReference>
<keyword evidence="10" id="KW-1015">Disulfide bond</keyword>
<keyword evidence="11" id="KW-0325">Glycoprotein</keyword>
<sequence>MLPTAVLLVLAVSVVAKDNSTCDGPCGLRFRQNSQNGIRLVGGQAAQRGAWPWMVSLQIVTYNSRRYHACGGSLLNARWVLTAAHCFDSKNKVYDWRLVFGAKEIAYGTDKPVKAPLQERYVEKIIIHEKYNPLTEGNDIALLKITPPVSCGHYIGPGCLPQFKAGLPRGPQICWVAGWGYIKENAPRPSPILMEARVDLIDLDLCNSTQWYNGRVQSTNVCAGYPEGKIDTCQGDSGGPLMCKDSEESAYVVVGITSWGVGCARAKRPGIYTATWSYLNWIASKIGSNALHMIQPATPPPATSHPFPVRPPSLRPASAHPPWYFQRPPQPPPPRQSAPPPPPTSHTKPPQALSFAKRLQQLIEALKRKSYSDSKTYYETTEIPELTSPS</sequence>
<feature type="disulfide bond" description="Interchain (between light and heavy chains)" evidence="15">
    <location>
        <begin position="22"/>
        <end position="151"/>
    </location>
</feature>
<keyword evidence="9" id="KW-0865">Zymogen</keyword>
<dbReference type="InterPro" id="IPR001254">
    <property type="entry name" value="Trypsin_dom"/>
</dbReference>
<dbReference type="SMART" id="SM00020">
    <property type="entry name" value="Tryp_SPc"/>
    <property type="match status" value="1"/>
</dbReference>
<keyword evidence="20" id="KW-1185">Reference proteome</keyword>
<keyword evidence="6 17" id="KW-0732">Signal</keyword>
<reference evidence="20" key="1">
    <citation type="submission" date="2011-03" db="EMBL/GenBank/DDBJ databases">
        <title>Version 3 of the genome sequence of Otolemur garnettii (Bushbaby).</title>
        <authorList>
            <consortium name="The Broad Institute Genome Sequencing Platform"/>
            <person name="Di Palma F."/>
            <person name="Johnson J."/>
            <person name="Lander E.S."/>
            <person name="Lindblad-Toh K."/>
            <person name="Jaffe D.B."/>
            <person name="Gnerre S."/>
            <person name="MacCallum I."/>
            <person name="Przybylski D."/>
            <person name="Ribeiro F.J."/>
            <person name="Burton J.N."/>
            <person name="Walker B.J."/>
            <person name="Sharpe T."/>
            <person name="Hall G."/>
        </authorList>
    </citation>
    <scope>NUCLEOTIDE SEQUENCE [LARGE SCALE GENOMIC DNA]</scope>
</reference>
<dbReference type="SUPFAM" id="SSF50494">
    <property type="entry name" value="Trypsin-like serine proteases"/>
    <property type="match status" value="1"/>
</dbReference>
<dbReference type="InterPro" id="IPR009003">
    <property type="entry name" value="Peptidase_S1_PA"/>
</dbReference>
<dbReference type="Ensembl" id="ENSOGAT00000033590.1">
    <property type="protein sequence ID" value="ENSOGAP00000019991.1"/>
    <property type="gene ID" value="ENSOGAG00000034408.1"/>
</dbReference>
<dbReference type="STRING" id="30611.ENSOGAP00000019991"/>
<dbReference type="Pfam" id="PF00089">
    <property type="entry name" value="Trypsin"/>
    <property type="match status" value="1"/>
</dbReference>
<evidence type="ECO:0000256" key="13">
    <source>
        <dbReference type="PIRNR" id="PIRNR001141"/>
    </source>
</evidence>
<evidence type="ECO:0000256" key="11">
    <source>
        <dbReference type="ARBA" id="ARBA00023180"/>
    </source>
</evidence>
<dbReference type="InterPro" id="IPR012267">
    <property type="entry name" value="Pept_S1A_acrosin"/>
</dbReference>
<evidence type="ECO:0000256" key="1">
    <source>
        <dbReference type="ARBA" id="ARBA00001656"/>
    </source>
</evidence>
<feature type="disulfide bond" evidence="15">
    <location>
        <begin position="70"/>
        <end position="86"/>
    </location>
</feature>
<feature type="disulfide bond" evidence="15">
    <location>
        <begin position="206"/>
        <end position="222"/>
    </location>
</feature>
<dbReference type="PROSITE" id="PS00135">
    <property type="entry name" value="TRYPSIN_SER"/>
    <property type="match status" value="1"/>
</dbReference>
<feature type="disulfide bond" description="Interchain (between light and heavy chains)" evidence="15">
    <location>
        <begin position="26"/>
        <end position="159"/>
    </location>
</feature>
<dbReference type="PANTHER" id="PTHR24252:SF8">
    <property type="entry name" value="ACROSIN"/>
    <property type="match status" value="1"/>
</dbReference>
<gene>
    <name evidence="19" type="primary">ACR</name>
</gene>
<dbReference type="PRINTS" id="PR00722">
    <property type="entry name" value="CHYMOTRYPSIN"/>
</dbReference>
<dbReference type="GO" id="GO:0004252">
    <property type="term" value="F:serine-type endopeptidase activity"/>
    <property type="evidence" value="ECO:0007669"/>
    <property type="project" value="UniProtKB-EC"/>
</dbReference>
<keyword evidence="5 13" id="KW-0645">Protease</keyword>
<dbReference type="EMBL" id="AAQR03015484">
    <property type="status" value="NOT_ANNOTATED_CDS"/>
    <property type="molecule type" value="Genomic_DNA"/>
</dbReference>
<dbReference type="GO" id="GO:0006508">
    <property type="term" value="P:proteolysis"/>
    <property type="evidence" value="ECO:0007669"/>
    <property type="project" value="UniProtKB-KW"/>
</dbReference>
<evidence type="ECO:0000256" key="3">
    <source>
        <dbReference type="ARBA" id="ARBA00012050"/>
    </source>
</evidence>
<evidence type="ECO:0000313" key="19">
    <source>
        <dbReference type="Ensembl" id="ENSOGAP00000019991.1"/>
    </source>
</evidence>
<dbReference type="HOGENOM" id="CLU_006842_0_4_1"/>
<dbReference type="FunFam" id="2.40.10.10:FF:000003">
    <property type="entry name" value="Transmembrane serine protease 3"/>
    <property type="match status" value="1"/>
</dbReference>
<evidence type="ECO:0000256" key="6">
    <source>
        <dbReference type="ARBA" id="ARBA00022729"/>
    </source>
</evidence>
<reference evidence="19" key="2">
    <citation type="submission" date="2025-08" db="UniProtKB">
        <authorList>
            <consortium name="Ensembl"/>
        </authorList>
    </citation>
    <scope>IDENTIFICATION</scope>
</reference>
<evidence type="ECO:0000256" key="16">
    <source>
        <dbReference type="SAM" id="MobiDB-lite"/>
    </source>
</evidence>
<dbReference type="OMA" id="LMCRDNV"/>
<name>H0XV49_OTOGA</name>
<dbReference type="InterPro" id="IPR043504">
    <property type="entry name" value="Peptidase_S1_PA_chymotrypsin"/>
</dbReference>
<feature type="active site" description="Charge relay system" evidence="14">
    <location>
        <position position="237"/>
    </location>
</feature>
<evidence type="ECO:0000259" key="18">
    <source>
        <dbReference type="PROSITE" id="PS50240"/>
    </source>
</evidence>
<evidence type="ECO:0000256" key="9">
    <source>
        <dbReference type="ARBA" id="ARBA00023145"/>
    </source>
</evidence>
<evidence type="ECO:0000256" key="14">
    <source>
        <dbReference type="PIRSR" id="PIRSR001141-1"/>
    </source>
</evidence>
<evidence type="ECO:0000256" key="2">
    <source>
        <dbReference type="ARBA" id="ARBA00003042"/>
    </source>
</evidence>
<evidence type="ECO:0000256" key="8">
    <source>
        <dbReference type="ARBA" id="ARBA00022825"/>
    </source>
</evidence>
<feature type="active site" description="Charge relay system" evidence="14">
    <location>
        <position position="139"/>
    </location>
</feature>
<dbReference type="PROSITE" id="PS00134">
    <property type="entry name" value="TRYPSIN_HIS"/>
    <property type="match status" value="1"/>
</dbReference>
<evidence type="ECO:0000256" key="5">
    <source>
        <dbReference type="ARBA" id="ARBA00022670"/>
    </source>
</evidence>
<dbReference type="eggNOG" id="KOG3627">
    <property type="taxonomic scope" value="Eukaryota"/>
</dbReference>
<dbReference type="CDD" id="cd00190">
    <property type="entry name" value="Tryp_SPc"/>
    <property type="match status" value="1"/>
</dbReference>
<dbReference type="FunCoup" id="H0XV49">
    <property type="interactions" value="96"/>
</dbReference>
<comment type="subunit">
    <text evidence="12">Heavy chain (catalytic) and a light chain linked by two disulfide bonds. Forms a heterodimer with SERPINA5.</text>
</comment>